<evidence type="ECO:0000313" key="1">
    <source>
        <dbReference type="Proteomes" id="UP000818029"/>
    </source>
</evidence>
<sequence>MAFLALTSRCIQGLGFLDPRVRKKMVQSPSFERESDDGEGLPTTGLRISLRWCQRASDAWVAGDRLEAWQTRRPREACGGQLGLRRRNNLSLIYHKPNWKSLKMSRKRL</sequence>
<reference evidence="2" key="2">
    <citation type="submission" date="2025-08" db="UniProtKB">
        <authorList>
            <consortium name="RefSeq"/>
        </authorList>
    </citation>
    <scope>IDENTIFICATION</scope>
</reference>
<dbReference type="RefSeq" id="XP_040947291.1">
    <property type="nucleotide sequence ID" value="XM_041091357.1"/>
</dbReference>
<reference evidence="1" key="1">
    <citation type="journal article" date="2020" name="Nat. Genet.">
        <title>Genomic diversifications of five Gossypium allopolyploid species and their impact on cotton improvement.</title>
        <authorList>
            <person name="Chen Z.J."/>
            <person name="Sreedasyam A."/>
            <person name="Ando A."/>
            <person name="Song Q."/>
            <person name="De Santiago L.M."/>
            <person name="Hulse-Kemp A.M."/>
            <person name="Ding M."/>
            <person name="Ye W."/>
            <person name="Kirkbride R.C."/>
            <person name="Jenkins J."/>
            <person name="Plott C."/>
            <person name="Lovell J."/>
            <person name="Lin Y.M."/>
            <person name="Vaughn R."/>
            <person name="Liu B."/>
            <person name="Simpson S."/>
            <person name="Scheffler B.E."/>
            <person name="Wen L."/>
            <person name="Saski C.A."/>
            <person name="Grover C.E."/>
            <person name="Hu G."/>
            <person name="Conover J.L."/>
            <person name="Carlson J.W."/>
            <person name="Shu S."/>
            <person name="Boston L.B."/>
            <person name="Williams M."/>
            <person name="Peterson D.G."/>
            <person name="McGee K."/>
            <person name="Jones D.C."/>
            <person name="Wendel J.F."/>
            <person name="Stelly D.M."/>
            <person name="Grimwood J."/>
            <person name="Schmutz J."/>
        </authorList>
    </citation>
    <scope>NUCLEOTIDE SEQUENCE [LARGE SCALE GENOMIC DNA]</scope>
    <source>
        <strain evidence="1">cv. TM-1</strain>
    </source>
</reference>
<evidence type="ECO:0000313" key="2">
    <source>
        <dbReference type="RefSeq" id="XP_040947291.1"/>
    </source>
</evidence>
<protein>
    <submittedName>
        <fullName evidence="2">Uncharacterized protein</fullName>
    </submittedName>
</protein>
<dbReference type="GeneID" id="121216073"/>
<proteinExistence type="predicted"/>
<organism evidence="1 2">
    <name type="scientific">Gossypium hirsutum</name>
    <name type="common">Upland cotton</name>
    <name type="synonym">Gossypium mexicanum</name>
    <dbReference type="NCBI Taxonomy" id="3635"/>
    <lineage>
        <taxon>Eukaryota</taxon>
        <taxon>Viridiplantae</taxon>
        <taxon>Streptophyta</taxon>
        <taxon>Embryophyta</taxon>
        <taxon>Tracheophyta</taxon>
        <taxon>Spermatophyta</taxon>
        <taxon>Magnoliopsida</taxon>
        <taxon>eudicotyledons</taxon>
        <taxon>Gunneridae</taxon>
        <taxon>Pentapetalae</taxon>
        <taxon>rosids</taxon>
        <taxon>malvids</taxon>
        <taxon>Malvales</taxon>
        <taxon>Malvaceae</taxon>
        <taxon>Malvoideae</taxon>
        <taxon>Gossypium</taxon>
    </lineage>
</organism>
<accession>A0ABM2ZXF0</accession>
<name>A0ABM2ZXF0_GOSHI</name>
<keyword evidence="1" id="KW-1185">Reference proteome</keyword>
<dbReference type="Proteomes" id="UP000818029">
    <property type="component" value="Chromosome D04"/>
</dbReference>
<gene>
    <name evidence="2" type="primary">LOC121216073</name>
</gene>